<sequence>MFRRKNQGGVPREFVRWFCRHRSGRRAGGWALACTIRTQPGYLGLGSNPGWESRLSSTFSLADGNVLHTNTADKLVGVEKRNEPEEGFIVAFFSLINTDKYATKKKLFFFFFLLFLFFFSFQQKGSVRLASYYKRQRAAALLSLTSCDDRHGQRASSR</sequence>
<keyword evidence="1" id="KW-0472">Membrane</keyword>
<dbReference type="AlphaFoldDB" id="A0A022XDY0"/>
<protein>
    <submittedName>
        <fullName evidence="2">Uncharacterized protein</fullName>
    </submittedName>
</protein>
<dbReference type="EMBL" id="KK208949">
    <property type="protein sequence ID" value="EZF68573.1"/>
    <property type="molecule type" value="Genomic_DNA"/>
</dbReference>
<dbReference type="HOGENOM" id="CLU_141196_0_0_1"/>
<keyword evidence="1" id="KW-1133">Transmembrane helix</keyword>
<keyword evidence="1" id="KW-0812">Transmembrane</keyword>
<evidence type="ECO:0000313" key="2">
    <source>
        <dbReference type="EMBL" id="EZF68573.1"/>
    </source>
</evidence>
<feature type="transmembrane region" description="Helical" evidence="1">
    <location>
        <begin position="107"/>
        <end position="123"/>
    </location>
</feature>
<organism evidence="2 3">
    <name type="scientific">Trichophyton soudanense CBS 452.61</name>
    <dbReference type="NCBI Taxonomy" id="1215331"/>
    <lineage>
        <taxon>Eukaryota</taxon>
        <taxon>Fungi</taxon>
        <taxon>Dikarya</taxon>
        <taxon>Ascomycota</taxon>
        <taxon>Pezizomycotina</taxon>
        <taxon>Eurotiomycetes</taxon>
        <taxon>Eurotiomycetidae</taxon>
        <taxon>Onygenales</taxon>
        <taxon>Arthrodermataceae</taxon>
        <taxon>Trichophyton</taxon>
    </lineage>
</organism>
<evidence type="ECO:0000256" key="1">
    <source>
        <dbReference type="SAM" id="Phobius"/>
    </source>
</evidence>
<name>A0A022XDY0_TRISD</name>
<accession>A0A022XDY0</accession>
<keyword evidence="3" id="KW-1185">Reference proteome</keyword>
<dbReference type="Proteomes" id="UP000023623">
    <property type="component" value="Unassembled WGS sequence"/>
</dbReference>
<reference evidence="2 3" key="1">
    <citation type="submission" date="2014-02" db="EMBL/GenBank/DDBJ databases">
        <title>The Genome Sequence of Trichophyton rubrum (morphotype soudanense) CBS 452.61.</title>
        <authorList>
            <consortium name="The Broad Institute Genomics Platform"/>
            <person name="Cuomo C.A."/>
            <person name="White T.C."/>
            <person name="Graser Y."/>
            <person name="Martinez-Rossi N."/>
            <person name="Heitman J."/>
            <person name="Young S.K."/>
            <person name="Zeng Q."/>
            <person name="Gargeya S."/>
            <person name="Abouelleil A."/>
            <person name="Alvarado L."/>
            <person name="Chapman S.B."/>
            <person name="Gainer-Dewar J."/>
            <person name="Goldberg J."/>
            <person name="Griggs A."/>
            <person name="Gujja S."/>
            <person name="Hansen M."/>
            <person name="Howarth C."/>
            <person name="Imamovic A."/>
            <person name="Larimer J."/>
            <person name="Martinez D."/>
            <person name="Murphy C."/>
            <person name="Pearson M.D."/>
            <person name="Persinoti G."/>
            <person name="Poon T."/>
            <person name="Priest M."/>
            <person name="Roberts A.D."/>
            <person name="Saif S."/>
            <person name="Shea T.D."/>
            <person name="Sykes S.N."/>
            <person name="Wortman J."/>
            <person name="Nusbaum C."/>
            <person name="Birren B."/>
        </authorList>
    </citation>
    <scope>NUCLEOTIDE SEQUENCE [LARGE SCALE GENOMIC DNA]</scope>
    <source>
        <strain evidence="2 3">CBS 452.61</strain>
    </source>
</reference>
<gene>
    <name evidence="2" type="ORF">H105_08901</name>
</gene>
<evidence type="ECO:0000313" key="3">
    <source>
        <dbReference type="Proteomes" id="UP000023623"/>
    </source>
</evidence>
<proteinExistence type="predicted"/>